<dbReference type="SUPFAM" id="SSF55073">
    <property type="entry name" value="Nucleotide cyclase"/>
    <property type="match status" value="1"/>
</dbReference>
<evidence type="ECO:0000256" key="1">
    <source>
        <dbReference type="ARBA" id="ARBA00012528"/>
    </source>
</evidence>
<dbReference type="Pfam" id="PF00990">
    <property type="entry name" value="GGDEF"/>
    <property type="match status" value="1"/>
</dbReference>
<comment type="caution">
    <text evidence="3">The sequence shown here is derived from an EMBL/GenBank/DDBJ whole genome shotgun (WGS) entry which is preliminary data.</text>
</comment>
<dbReference type="PANTHER" id="PTHR45138:SF24">
    <property type="entry name" value="DIGUANYLATE CYCLASE DGCC-RELATED"/>
    <property type="match status" value="1"/>
</dbReference>
<sequence>MSVPGLSVDACVTESLLAALSASGQAVALYDEADRLRYANDAYRQIFLGGRTGEVTFAELLRHGAAHGLGTQIRGDVEALIARTYERRRTSPRKAFETDLIDGRWLWMEEVSLPNGWVLTVGSDITSLKLSERTLRRAHDEALAAALTDALTGLPNRRHILALLDEALAEAGRDAAPLCLALLDLDRFKGINDAHGHEGGDAVLRHFGRTCRERLRRGDHLGRLGGEEFLALIPHAGLRDAFGAVTRFREGFPAVELAAGETPLRYTFSVGLAEAAPGEDGASVLQRADRALYAAKAAGRDCVRIGLRPADRQRCLGDWPDLAALAA</sequence>
<dbReference type="RefSeq" id="WP_305102177.1">
    <property type="nucleotide sequence ID" value="NZ_JAUTWS010000002.1"/>
</dbReference>
<evidence type="ECO:0000313" key="3">
    <source>
        <dbReference type="EMBL" id="MDO9707312.1"/>
    </source>
</evidence>
<dbReference type="GO" id="GO:0052621">
    <property type="term" value="F:diguanylate cyclase activity"/>
    <property type="evidence" value="ECO:0007669"/>
    <property type="project" value="UniProtKB-EC"/>
</dbReference>
<evidence type="ECO:0000313" key="4">
    <source>
        <dbReference type="Proteomes" id="UP001243009"/>
    </source>
</evidence>
<dbReference type="Pfam" id="PF12860">
    <property type="entry name" value="PAS_7"/>
    <property type="match status" value="1"/>
</dbReference>
<dbReference type="PANTHER" id="PTHR45138">
    <property type="entry name" value="REGULATORY COMPONENTS OF SENSORY TRANSDUCTION SYSTEM"/>
    <property type="match status" value="1"/>
</dbReference>
<reference evidence="3 4" key="1">
    <citation type="submission" date="2023-08" db="EMBL/GenBank/DDBJ databases">
        <title>The draft genome sequence of Paracraurococcus sp. LOR1-02.</title>
        <authorList>
            <person name="Kingkaew E."/>
            <person name="Tanasupawat S."/>
        </authorList>
    </citation>
    <scope>NUCLEOTIDE SEQUENCE [LARGE SCALE GENOMIC DNA]</scope>
    <source>
        <strain evidence="3 4">LOR1-02</strain>
    </source>
</reference>
<dbReference type="Gene3D" id="3.30.70.270">
    <property type="match status" value="1"/>
</dbReference>
<gene>
    <name evidence="3" type="ORF">Q7A36_03075</name>
</gene>
<keyword evidence="4" id="KW-1185">Reference proteome</keyword>
<dbReference type="SMART" id="SM00267">
    <property type="entry name" value="GGDEF"/>
    <property type="match status" value="1"/>
</dbReference>
<dbReference type="PROSITE" id="PS50887">
    <property type="entry name" value="GGDEF"/>
    <property type="match status" value="1"/>
</dbReference>
<accession>A0ABT9DTT1</accession>
<keyword evidence="3" id="KW-0548">Nucleotidyltransferase</keyword>
<dbReference type="InterPro" id="IPR050469">
    <property type="entry name" value="Diguanylate_Cyclase"/>
</dbReference>
<dbReference type="EC" id="2.7.7.65" evidence="1"/>
<protein>
    <recommendedName>
        <fullName evidence="1">diguanylate cyclase</fullName>
        <ecNumber evidence="1">2.7.7.65</ecNumber>
    </recommendedName>
</protein>
<name>A0ABT9DTT1_9PROT</name>
<proteinExistence type="predicted"/>
<dbReference type="CDD" id="cd01949">
    <property type="entry name" value="GGDEF"/>
    <property type="match status" value="1"/>
</dbReference>
<dbReference type="Proteomes" id="UP001243009">
    <property type="component" value="Unassembled WGS sequence"/>
</dbReference>
<dbReference type="InterPro" id="IPR000160">
    <property type="entry name" value="GGDEF_dom"/>
</dbReference>
<dbReference type="InterPro" id="IPR043128">
    <property type="entry name" value="Rev_trsase/Diguanyl_cyclase"/>
</dbReference>
<feature type="domain" description="GGDEF" evidence="2">
    <location>
        <begin position="176"/>
        <end position="308"/>
    </location>
</feature>
<dbReference type="NCBIfam" id="TIGR00254">
    <property type="entry name" value="GGDEF"/>
    <property type="match status" value="1"/>
</dbReference>
<dbReference type="InterPro" id="IPR029787">
    <property type="entry name" value="Nucleotide_cyclase"/>
</dbReference>
<evidence type="ECO:0000259" key="2">
    <source>
        <dbReference type="PROSITE" id="PS50887"/>
    </source>
</evidence>
<dbReference type="EMBL" id="JAUTWS010000002">
    <property type="protein sequence ID" value="MDO9707312.1"/>
    <property type="molecule type" value="Genomic_DNA"/>
</dbReference>
<organism evidence="3 4">
    <name type="scientific">Paracraurococcus lichenis</name>
    <dbReference type="NCBI Taxonomy" id="3064888"/>
    <lineage>
        <taxon>Bacteria</taxon>
        <taxon>Pseudomonadati</taxon>
        <taxon>Pseudomonadota</taxon>
        <taxon>Alphaproteobacteria</taxon>
        <taxon>Acetobacterales</taxon>
        <taxon>Roseomonadaceae</taxon>
        <taxon>Paracraurococcus</taxon>
    </lineage>
</organism>
<dbReference type="Gene3D" id="3.30.450.20">
    <property type="entry name" value="PAS domain"/>
    <property type="match status" value="1"/>
</dbReference>
<keyword evidence="3" id="KW-0808">Transferase</keyword>